<evidence type="ECO:0000259" key="4">
    <source>
        <dbReference type="PROSITE" id="PS50956"/>
    </source>
</evidence>
<protein>
    <submittedName>
        <fullName evidence="5">Transcriptional regulator, AsnC family</fullName>
    </submittedName>
</protein>
<dbReference type="Proteomes" id="UP000199152">
    <property type="component" value="Unassembled WGS sequence"/>
</dbReference>
<accession>A0A1I4GLP2</accession>
<dbReference type="InterPro" id="IPR036388">
    <property type="entry name" value="WH-like_DNA-bd_sf"/>
</dbReference>
<name>A0A1I4GLP2_9ACTN</name>
<evidence type="ECO:0000313" key="5">
    <source>
        <dbReference type="EMBL" id="SFL30809.1"/>
    </source>
</evidence>
<evidence type="ECO:0000256" key="1">
    <source>
        <dbReference type="ARBA" id="ARBA00023015"/>
    </source>
</evidence>
<proteinExistence type="predicted"/>
<dbReference type="InterPro" id="IPR036390">
    <property type="entry name" value="WH_DNA-bd_sf"/>
</dbReference>
<dbReference type="InParanoid" id="A0A1I4GLP2"/>
<feature type="domain" description="HTH asnC-type" evidence="4">
    <location>
        <begin position="7"/>
        <end position="68"/>
    </location>
</feature>
<dbReference type="AlphaFoldDB" id="A0A1I4GLP2"/>
<dbReference type="InterPro" id="IPR019888">
    <property type="entry name" value="Tscrpt_reg_AsnC-like"/>
</dbReference>
<evidence type="ECO:0000256" key="2">
    <source>
        <dbReference type="ARBA" id="ARBA00023125"/>
    </source>
</evidence>
<dbReference type="SMART" id="SM00344">
    <property type="entry name" value="HTH_ASNC"/>
    <property type="match status" value="1"/>
</dbReference>
<dbReference type="Gene3D" id="1.10.10.10">
    <property type="entry name" value="Winged helix-like DNA-binding domain superfamily/Winged helix DNA-binding domain"/>
    <property type="match status" value="1"/>
</dbReference>
<dbReference type="STRING" id="504800.SAMN04488085_10970"/>
<gene>
    <name evidence="5" type="ORF">SAMN04488085_10970</name>
</gene>
<keyword evidence="2" id="KW-0238">DNA-binding</keyword>
<dbReference type="Pfam" id="PF13412">
    <property type="entry name" value="HTH_24"/>
    <property type="match status" value="1"/>
</dbReference>
<evidence type="ECO:0000313" key="6">
    <source>
        <dbReference type="Proteomes" id="UP000199152"/>
    </source>
</evidence>
<dbReference type="SUPFAM" id="SSF46785">
    <property type="entry name" value="Winged helix' DNA-binding domain"/>
    <property type="match status" value="1"/>
</dbReference>
<dbReference type="InterPro" id="IPR011008">
    <property type="entry name" value="Dimeric_a/b-barrel"/>
</dbReference>
<keyword evidence="6" id="KW-1185">Reference proteome</keyword>
<dbReference type="InterPro" id="IPR000485">
    <property type="entry name" value="AsnC-type_HTH_dom"/>
</dbReference>
<keyword evidence="3" id="KW-0804">Transcription</keyword>
<dbReference type="SUPFAM" id="SSF54909">
    <property type="entry name" value="Dimeric alpha+beta barrel"/>
    <property type="match status" value="1"/>
</dbReference>
<dbReference type="PANTHER" id="PTHR30154:SF34">
    <property type="entry name" value="TRANSCRIPTIONAL REGULATOR AZLB"/>
    <property type="match status" value="1"/>
</dbReference>
<dbReference type="PANTHER" id="PTHR30154">
    <property type="entry name" value="LEUCINE-RESPONSIVE REGULATORY PROTEIN"/>
    <property type="match status" value="1"/>
</dbReference>
<dbReference type="InterPro" id="IPR019887">
    <property type="entry name" value="Tscrpt_reg_AsnC/Lrp_C"/>
</dbReference>
<dbReference type="EMBL" id="FOSW01000009">
    <property type="protein sequence ID" value="SFL30809.1"/>
    <property type="molecule type" value="Genomic_DNA"/>
</dbReference>
<dbReference type="RefSeq" id="WP_218146273.1">
    <property type="nucleotide sequence ID" value="NZ_FOSW01000009.1"/>
</dbReference>
<dbReference type="GO" id="GO:0043200">
    <property type="term" value="P:response to amino acid"/>
    <property type="evidence" value="ECO:0007669"/>
    <property type="project" value="TreeGrafter"/>
</dbReference>
<dbReference type="Pfam" id="PF01037">
    <property type="entry name" value="AsnC_trans_reg"/>
    <property type="match status" value="1"/>
</dbReference>
<dbReference type="GO" id="GO:0005829">
    <property type="term" value="C:cytosol"/>
    <property type="evidence" value="ECO:0007669"/>
    <property type="project" value="TreeGrafter"/>
</dbReference>
<dbReference type="Gene3D" id="3.30.70.920">
    <property type="match status" value="1"/>
</dbReference>
<sequence>MNEVSSIDRLDAELLAALDADPRLPMSELAARLRVARNTVQARLTRLTDAGVLEGFGARVDLARLGLAVVAFVHLELAQGALQAVIDELRSRAHVLEVNATTGRSDLVVRIAARSHPELQAVLQDVLAVPGVLRTATEIALSTPVPYRVAPLLSALTEGSGRGRAQPPLG</sequence>
<evidence type="ECO:0000256" key="3">
    <source>
        <dbReference type="ARBA" id="ARBA00023163"/>
    </source>
</evidence>
<dbReference type="PROSITE" id="PS50956">
    <property type="entry name" value="HTH_ASNC_2"/>
    <property type="match status" value="1"/>
</dbReference>
<reference evidence="5 6" key="1">
    <citation type="submission" date="2016-10" db="EMBL/GenBank/DDBJ databases">
        <authorList>
            <person name="de Groot N.N."/>
        </authorList>
    </citation>
    <scope>NUCLEOTIDE SEQUENCE [LARGE SCALE GENOMIC DNA]</scope>
    <source>
        <strain evidence="5 6">DSM 45317</strain>
    </source>
</reference>
<dbReference type="PRINTS" id="PR00033">
    <property type="entry name" value="HTHASNC"/>
</dbReference>
<organism evidence="5 6">
    <name type="scientific">Geodermatophilus ruber</name>
    <dbReference type="NCBI Taxonomy" id="504800"/>
    <lineage>
        <taxon>Bacteria</taxon>
        <taxon>Bacillati</taxon>
        <taxon>Actinomycetota</taxon>
        <taxon>Actinomycetes</taxon>
        <taxon>Geodermatophilales</taxon>
        <taxon>Geodermatophilaceae</taxon>
        <taxon>Geodermatophilus</taxon>
    </lineage>
</organism>
<dbReference type="GO" id="GO:0043565">
    <property type="term" value="F:sequence-specific DNA binding"/>
    <property type="evidence" value="ECO:0007669"/>
    <property type="project" value="InterPro"/>
</dbReference>
<keyword evidence="1" id="KW-0805">Transcription regulation</keyword>